<dbReference type="GO" id="GO:0030246">
    <property type="term" value="F:carbohydrate binding"/>
    <property type="evidence" value="ECO:0007669"/>
    <property type="project" value="UniProtKB-KW"/>
</dbReference>
<dbReference type="InterPro" id="IPR036404">
    <property type="entry name" value="Jacalin-like_lectin_dom_sf"/>
</dbReference>
<feature type="domain" description="Jacalin-type lectin" evidence="3">
    <location>
        <begin position="13"/>
        <end position="81"/>
    </location>
</feature>
<dbReference type="Gene3D" id="2.100.10.30">
    <property type="entry name" value="Jacalin-like lectin domain"/>
    <property type="match status" value="4"/>
</dbReference>
<evidence type="ECO:0000313" key="5">
    <source>
        <dbReference type="Proteomes" id="UP000626092"/>
    </source>
</evidence>
<evidence type="ECO:0000259" key="3">
    <source>
        <dbReference type="Pfam" id="PF01419"/>
    </source>
</evidence>
<dbReference type="AlphaFoldDB" id="A0A834LVR0"/>
<keyword evidence="2" id="KW-0430">Lectin</keyword>
<dbReference type="Proteomes" id="UP000626092">
    <property type="component" value="Unassembled WGS sequence"/>
</dbReference>
<evidence type="ECO:0000256" key="2">
    <source>
        <dbReference type="ARBA" id="ARBA00022734"/>
    </source>
</evidence>
<comment type="similarity">
    <text evidence="1">Belongs to the jacalin lectin family.</text>
</comment>
<dbReference type="EMBL" id="WJXA01000002">
    <property type="protein sequence ID" value="KAF7150315.1"/>
    <property type="molecule type" value="Genomic_DNA"/>
</dbReference>
<proteinExistence type="inferred from homology"/>
<organism evidence="4 5">
    <name type="scientific">Rhododendron simsii</name>
    <name type="common">Sims's rhododendron</name>
    <dbReference type="NCBI Taxonomy" id="118357"/>
    <lineage>
        <taxon>Eukaryota</taxon>
        <taxon>Viridiplantae</taxon>
        <taxon>Streptophyta</taxon>
        <taxon>Embryophyta</taxon>
        <taxon>Tracheophyta</taxon>
        <taxon>Spermatophyta</taxon>
        <taxon>Magnoliopsida</taxon>
        <taxon>eudicotyledons</taxon>
        <taxon>Gunneridae</taxon>
        <taxon>Pentapetalae</taxon>
        <taxon>asterids</taxon>
        <taxon>Ericales</taxon>
        <taxon>Ericaceae</taxon>
        <taxon>Ericoideae</taxon>
        <taxon>Rhodoreae</taxon>
        <taxon>Rhododendron</taxon>
    </lineage>
</organism>
<feature type="domain" description="Jacalin-type lectin" evidence="3">
    <location>
        <begin position="231"/>
        <end position="291"/>
    </location>
</feature>
<gene>
    <name evidence="4" type="ORF">RHSIM_Rhsim02G0161900</name>
</gene>
<reference evidence="4" key="1">
    <citation type="submission" date="2019-11" db="EMBL/GenBank/DDBJ databases">
        <authorList>
            <person name="Liu Y."/>
            <person name="Hou J."/>
            <person name="Li T.-Q."/>
            <person name="Guan C.-H."/>
            <person name="Wu X."/>
            <person name="Wu H.-Z."/>
            <person name="Ling F."/>
            <person name="Zhang R."/>
            <person name="Shi X.-G."/>
            <person name="Ren J.-P."/>
            <person name="Chen E.-F."/>
            <person name="Sun J.-M."/>
        </authorList>
    </citation>
    <scope>NUCLEOTIDE SEQUENCE</scope>
    <source>
        <strain evidence="4">Adult_tree_wgs_1</strain>
        <tissue evidence="4">Leaves</tissue>
    </source>
</reference>
<comment type="caution">
    <text evidence="4">The sequence shown here is derived from an EMBL/GenBank/DDBJ whole genome shotgun (WGS) entry which is preliminary data.</text>
</comment>
<dbReference type="SUPFAM" id="SSF51101">
    <property type="entry name" value="Mannose-binding lectins"/>
    <property type="match status" value="3"/>
</dbReference>
<dbReference type="Pfam" id="PF01419">
    <property type="entry name" value="Jacalin"/>
    <property type="match status" value="3"/>
</dbReference>
<keyword evidence="5" id="KW-1185">Reference proteome</keyword>
<sequence>MGKISGEEGWISLGQWGGNGGVYSTYKPDGPIMQITIRHGDVIDSILFESKSRDDIIIGRSVKLGGTGGGASAKSKISAEEGWISLGPWGGKAGIYSTYKSEGSIMQITICYGEVIDSILFESKSRDGVVIGSSVKIGGVGGNASAKERIIREEGWISLGPWGGKGGVYSIYKSDGHIMQITIVHGNVIDSILFESKSRDGVVIGRSVKIGGTGGGPSKGKIRVEEGWISLGPWGGNDGVDWTYKANGSIMQISICYGQAIDSILFESKTYDGVLIGSSEKIGGTGGHVTEMV</sequence>
<feature type="domain" description="Jacalin-type lectin" evidence="3">
    <location>
        <begin position="159"/>
        <end position="219"/>
    </location>
</feature>
<dbReference type="PANTHER" id="PTHR46506">
    <property type="entry name" value="OS05G0143600 PROTEIN"/>
    <property type="match status" value="1"/>
</dbReference>
<accession>A0A834LVR0</accession>
<dbReference type="OrthoDB" id="4325201at2759"/>
<name>A0A834LVR0_RHOSS</name>
<evidence type="ECO:0000256" key="1">
    <source>
        <dbReference type="ARBA" id="ARBA00006568"/>
    </source>
</evidence>
<dbReference type="InterPro" id="IPR001229">
    <property type="entry name" value="Jacalin-like_lectin_dom"/>
</dbReference>
<protein>
    <recommendedName>
        <fullName evidence="3">Jacalin-type lectin domain-containing protein</fullName>
    </recommendedName>
</protein>
<evidence type="ECO:0000313" key="4">
    <source>
        <dbReference type="EMBL" id="KAF7150315.1"/>
    </source>
</evidence>